<dbReference type="EMBL" id="DSUT01000026">
    <property type="protein sequence ID" value="HGK27611.1"/>
    <property type="molecule type" value="Genomic_DNA"/>
</dbReference>
<evidence type="ECO:0000256" key="4">
    <source>
        <dbReference type="ARBA" id="ARBA00022741"/>
    </source>
</evidence>
<comment type="function">
    <text evidence="12">The main replicative DNA helicase, it participates in initiation and elongation during chromosome replication. Travels ahead of the DNA replisome, separating dsDNA into templates for DNA synthesis. A processive ATP-dependent 5'-3' DNA helicase it has DNA-dependent ATPase activity.</text>
</comment>
<comment type="caution">
    <text evidence="15">The sequence shown here is derived from an EMBL/GenBank/DDBJ whole genome shotgun (WGS) entry which is preliminary data.</text>
</comment>
<dbReference type="Pfam" id="PF00772">
    <property type="entry name" value="DnaB"/>
    <property type="match status" value="1"/>
</dbReference>
<dbReference type="InterPro" id="IPR007692">
    <property type="entry name" value="DNA_helicase_DnaB"/>
</dbReference>
<dbReference type="InterPro" id="IPR007693">
    <property type="entry name" value="DNA_helicase_DnaB-like_N"/>
</dbReference>
<dbReference type="SMART" id="SM00382">
    <property type="entry name" value="AAA"/>
    <property type="match status" value="1"/>
</dbReference>
<evidence type="ECO:0000259" key="14">
    <source>
        <dbReference type="PROSITE" id="PS51199"/>
    </source>
</evidence>
<evidence type="ECO:0000256" key="3">
    <source>
        <dbReference type="ARBA" id="ARBA00022705"/>
    </source>
</evidence>
<dbReference type="AlphaFoldDB" id="A0A7C4CA60"/>
<gene>
    <name evidence="15" type="primary">dnaB</name>
    <name evidence="15" type="ORF">ENS41_01470</name>
</gene>
<dbReference type="CDD" id="cd00984">
    <property type="entry name" value="DnaB_C"/>
    <property type="match status" value="1"/>
</dbReference>
<dbReference type="Gene3D" id="3.40.50.300">
    <property type="entry name" value="P-loop containing nucleotide triphosphate hydrolases"/>
    <property type="match status" value="1"/>
</dbReference>
<dbReference type="SUPFAM" id="SSF48024">
    <property type="entry name" value="N-terminal domain of DnaB helicase"/>
    <property type="match status" value="1"/>
</dbReference>
<reference evidence="15" key="1">
    <citation type="journal article" date="2020" name="mSystems">
        <title>Genome- and Community-Level Interaction Insights into Carbon Utilization and Element Cycling Functions of Hydrothermarchaeota in Hydrothermal Sediment.</title>
        <authorList>
            <person name="Zhou Z."/>
            <person name="Liu Y."/>
            <person name="Xu W."/>
            <person name="Pan J."/>
            <person name="Luo Z.H."/>
            <person name="Li M."/>
        </authorList>
    </citation>
    <scope>NUCLEOTIDE SEQUENCE [LARGE SCALE GENOMIC DNA]</scope>
    <source>
        <strain evidence="15">SpSt-488</strain>
    </source>
</reference>
<evidence type="ECO:0000256" key="1">
    <source>
        <dbReference type="ARBA" id="ARBA00008428"/>
    </source>
</evidence>
<keyword evidence="5 12" id="KW-0378">Hydrolase</keyword>
<evidence type="ECO:0000256" key="5">
    <source>
        <dbReference type="ARBA" id="ARBA00022801"/>
    </source>
</evidence>
<proteinExistence type="inferred from homology"/>
<feature type="domain" description="SF4 helicase" evidence="14">
    <location>
        <begin position="184"/>
        <end position="454"/>
    </location>
</feature>
<protein>
    <recommendedName>
        <fullName evidence="11 12">Replicative DNA helicase</fullName>
        <ecNumber evidence="11 12">5.6.2.3</ecNumber>
    </recommendedName>
</protein>
<evidence type="ECO:0000256" key="13">
    <source>
        <dbReference type="SAM" id="MobiDB-lite"/>
    </source>
</evidence>
<evidence type="ECO:0000256" key="12">
    <source>
        <dbReference type="RuleBase" id="RU362085"/>
    </source>
</evidence>
<dbReference type="Gene3D" id="1.10.860.10">
    <property type="entry name" value="DNAb Helicase, Chain A"/>
    <property type="match status" value="1"/>
</dbReference>
<evidence type="ECO:0000256" key="7">
    <source>
        <dbReference type="ARBA" id="ARBA00022840"/>
    </source>
</evidence>
<name>A0A7C4CA60_UNCW3</name>
<dbReference type="Pfam" id="PF03796">
    <property type="entry name" value="DnaB_C"/>
    <property type="match status" value="1"/>
</dbReference>
<dbReference type="NCBIfam" id="TIGR00665">
    <property type="entry name" value="DnaB"/>
    <property type="match status" value="1"/>
</dbReference>
<dbReference type="InterPro" id="IPR036185">
    <property type="entry name" value="DNA_heli_DnaB-like_N_sf"/>
</dbReference>
<dbReference type="GO" id="GO:0006269">
    <property type="term" value="P:DNA replication, synthesis of primer"/>
    <property type="evidence" value="ECO:0007669"/>
    <property type="project" value="UniProtKB-UniRule"/>
</dbReference>
<organism evidence="15">
    <name type="scientific">candidate division WOR-3 bacterium</name>
    <dbReference type="NCBI Taxonomy" id="2052148"/>
    <lineage>
        <taxon>Bacteria</taxon>
        <taxon>Bacteria division WOR-3</taxon>
    </lineage>
</organism>
<keyword evidence="9" id="KW-0413">Isomerase</keyword>
<keyword evidence="8 12" id="KW-0238">DNA-binding</keyword>
<evidence type="ECO:0000256" key="6">
    <source>
        <dbReference type="ARBA" id="ARBA00022806"/>
    </source>
</evidence>
<evidence type="ECO:0000256" key="2">
    <source>
        <dbReference type="ARBA" id="ARBA00022515"/>
    </source>
</evidence>
<dbReference type="InterPro" id="IPR003593">
    <property type="entry name" value="AAA+_ATPase"/>
</dbReference>
<evidence type="ECO:0000256" key="9">
    <source>
        <dbReference type="ARBA" id="ARBA00023235"/>
    </source>
</evidence>
<keyword evidence="7 12" id="KW-0067">ATP-binding</keyword>
<evidence type="ECO:0000313" key="15">
    <source>
        <dbReference type="EMBL" id="HGK27611.1"/>
    </source>
</evidence>
<dbReference type="GO" id="GO:0043139">
    <property type="term" value="F:5'-3' DNA helicase activity"/>
    <property type="evidence" value="ECO:0007669"/>
    <property type="project" value="UniProtKB-EC"/>
</dbReference>
<keyword evidence="6 12" id="KW-0347">Helicase</keyword>
<dbReference type="GO" id="GO:0016787">
    <property type="term" value="F:hydrolase activity"/>
    <property type="evidence" value="ECO:0007669"/>
    <property type="project" value="UniProtKB-KW"/>
</dbReference>
<keyword evidence="4 12" id="KW-0547">Nucleotide-binding</keyword>
<evidence type="ECO:0000256" key="11">
    <source>
        <dbReference type="NCBIfam" id="TIGR00665"/>
    </source>
</evidence>
<keyword evidence="2 12" id="KW-0639">Primosome</keyword>
<feature type="region of interest" description="Disordered" evidence="13">
    <location>
        <begin position="1"/>
        <end position="21"/>
    </location>
</feature>
<dbReference type="PANTHER" id="PTHR30153">
    <property type="entry name" value="REPLICATIVE DNA HELICASE DNAB"/>
    <property type="match status" value="1"/>
</dbReference>
<evidence type="ECO:0000256" key="10">
    <source>
        <dbReference type="ARBA" id="ARBA00048954"/>
    </source>
</evidence>
<dbReference type="GO" id="GO:0005524">
    <property type="term" value="F:ATP binding"/>
    <property type="evidence" value="ECO:0007669"/>
    <property type="project" value="UniProtKB-UniRule"/>
</dbReference>
<comment type="catalytic activity">
    <reaction evidence="10 12">
        <text>ATP + H2O = ADP + phosphate + H(+)</text>
        <dbReference type="Rhea" id="RHEA:13065"/>
        <dbReference type="ChEBI" id="CHEBI:15377"/>
        <dbReference type="ChEBI" id="CHEBI:15378"/>
        <dbReference type="ChEBI" id="CHEBI:30616"/>
        <dbReference type="ChEBI" id="CHEBI:43474"/>
        <dbReference type="ChEBI" id="CHEBI:456216"/>
        <dbReference type="EC" id="5.6.2.3"/>
    </reaction>
</comment>
<dbReference type="FunFam" id="1.10.860.10:FF:000001">
    <property type="entry name" value="Replicative DNA helicase"/>
    <property type="match status" value="1"/>
</dbReference>
<dbReference type="EC" id="5.6.2.3" evidence="11 12"/>
<dbReference type="InterPro" id="IPR007694">
    <property type="entry name" value="DNA_helicase_DnaB-like_C"/>
</dbReference>
<dbReference type="SUPFAM" id="SSF52540">
    <property type="entry name" value="P-loop containing nucleoside triphosphate hydrolases"/>
    <property type="match status" value="1"/>
</dbReference>
<sequence>MSQPARPAESESRRPPQAPEAESAVLGAMLLDPEAVPVVVQYLKPEHFYSRANGIVYRAILTLFEQKSPVDITTVTAELKRMKEFDAIGGTPFLSELEGTILTTAHCEEHARLVLEKAVQRQLIQTATEIVQAGYDEGRRVDELLNEAEQKIFELRESGYRRGFDRIKDLLVLEWERAERAMKSKQLLTGVETGFTQLDEMTSGLQAGDLVIVAGRPGMGKTAFALNIAVNASTRRSVPVAIFSLEMSCGQLTQRLLCATADVSMHNLRRGLLGREERARLLHALGVLSDASIFIDDSAALNALEMRARARRLKSQTQLGLVIVDYLQLMEAHGQRSRDRNRQQEISDMTRALKAMAKELNVPVIVISQLSRAPETRGGDMRPRLADLRESGAIEQDADVVLLLYRPEYYNKEDETLRGKAELDIAKQRNGPLARIDLTFLSRCARFENKYSGPEPAEPPPDDSGYEL</sequence>
<feature type="region of interest" description="Disordered" evidence="13">
    <location>
        <begin position="449"/>
        <end position="468"/>
    </location>
</feature>
<keyword evidence="3 12" id="KW-0235">DNA replication</keyword>
<accession>A0A7C4CA60</accession>
<comment type="similarity">
    <text evidence="1 12">Belongs to the helicase family. DnaB subfamily.</text>
</comment>
<evidence type="ECO:0000256" key="8">
    <source>
        <dbReference type="ARBA" id="ARBA00023125"/>
    </source>
</evidence>
<dbReference type="InterPro" id="IPR016136">
    <property type="entry name" value="DNA_helicase_N/primase_C"/>
</dbReference>
<dbReference type="InterPro" id="IPR027417">
    <property type="entry name" value="P-loop_NTPase"/>
</dbReference>
<dbReference type="PANTHER" id="PTHR30153:SF2">
    <property type="entry name" value="REPLICATIVE DNA HELICASE"/>
    <property type="match status" value="1"/>
</dbReference>
<dbReference type="GO" id="GO:0003677">
    <property type="term" value="F:DNA binding"/>
    <property type="evidence" value="ECO:0007669"/>
    <property type="project" value="UniProtKB-UniRule"/>
</dbReference>
<dbReference type="GO" id="GO:1990077">
    <property type="term" value="C:primosome complex"/>
    <property type="evidence" value="ECO:0007669"/>
    <property type="project" value="UniProtKB-UniRule"/>
</dbReference>
<dbReference type="PROSITE" id="PS51199">
    <property type="entry name" value="SF4_HELICASE"/>
    <property type="match status" value="1"/>
</dbReference>
<dbReference type="GO" id="GO:0005829">
    <property type="term" value="C:cytosol"/>
    <property type="evidence" value="ECO:0007669"/>
    <property type="project" value="TreeGrafter"/>
</dbReference>